<gene>
    <name evidence="1" type="ORF">GALL_494880</name>
</gene>
<accession>A0A1J5PUF3</accession>
<evidence type="ECO:0000313" key="1">
    <source>
        <dbReference type="EMBL" id="OIQ68915.1"/>
    </source>
</evidence>
<name>A0A1J5PUF3_9ZZZZ</name>
<reference evidence="1" key="1">
    <citation type="submission" date="2016-10" db="EMBL/GenBank/DDBJ databases">
        <title>Sequence of Gallionella enrichment culture.</title>
        <authorList>
            <person name="Poehlein A."/>
            <person name="Muehling M."/>
            <person name="Daniel R."/>
        </authorList>
    </citation>
    <scope>NUCLEOTIDE SEQUENCE</scope>
</reference>
<sequence length="65" mass="7144">MTTGAHMRRPMFEVSGAPASAISMSKMYFLVWLQPVPPYSTGQSGAIQPLALSFLSQRTWASLVR</sequence>
<dbReference type="EMBL" id="MLJW01005026">
    <property type="protein sequence ID" value="OIQ68915.1"/>
    <property type="molecule type" value="Genomic_DNA"/>
</dbReference>
<proteinExistence type="predicted"/>
<dbReference type="AlphaFoldDB" id="A0A1J5PUF3"/>
<protein>
    <submittedName>
        <fullName evidence="1">Uncharacterized protein</fullName>
    </submittedName>
</protein>
<comment type="caution">
    <text evidence="1">The sequence shown here is derived from an EMBL/GenBank/DDBJ whole genome shotgun (WGS) entry which is preliminary data.</text>
</comment>
<organism evidence="1">
    <name type="scientific">mine drainage metagenome</name>
    <dbReference type="NCBI Taxonomy" id="410659"/>
    <lineage>
        <taxon>unclassified sequences</taxon>
        <taxon>metagenomes</taxon>
        <taxon>ecological metagenomes</taxon>
    </lineage>
</organism>